<feature type="transmembrane region" description="Helical" evidence="10">
    <location>
        <begin position="141"/>
        <end position="161"/>
    </location>
</feature>
<feature type="transmembrane region" description="Helical" evidence="10">
    <location>
        <begin position="173"/>
        <end position="191"/>
    </location>
</feature>
<feature type="transmembrane region" description="Helical" evidence="10">
    <location>
        <begin position="279"/>
        <end position="303"/>
    </location>
</feature>
<feature type="transmembrane region" description="Helical" evidence="10">
    <location>
        <begin position="50"/>
        <end position="72"/>
    </location>
</feature>
<dbReference type="InterPro" id="IPR002528">
    <property type="entry name" value="MATE_fam"/>
</dbReference>
<comment type="similarity">
    <text evidence="3">Belongs to the multi antimicrobial extrusion (MATE) (TC 2.A.66.1) family.</text>
</comment>
<dbReference type="InterPro" id="IPR050222">
    <property type="entry name" value="MATE_MdtK"/>
</dbReference>
<feature type="transmembrane region" description="Helical" evidence="10">
    <location>
        <begin position="248"/>
        <end position="267"/>
    </location>
</feature>
<dbReference type="GO" id="GO:0015297">
    <property type="term" value="F:antiporter activity"/>
    <property type="evidence" value="ECO:0007669"/>
    <property type="project" value="InterPro"/>
</dbReference>
<comment type="caution">
    <text evidence="11">The sequence shown here is derived from an EMBL/GenBank/DDBJ whole genome shotgun (WGS) entry which is preliminary data.</text>
</comment>
<evidence type="ECO:0000256" key="1">
    <source>
        <dbReference type="ARBA" id="ARBA00003408"/>
    </source>
</evidence>
<keyword evidence="8 10" id="KW-0472">Membrane</keyword>
<protein>
    <recommendedName>
        <fullName evidence="4">Probable multidrug resistance protein NorM</fullName>
    </recommendedName>
    <alternativeName>
        <fullName evidence="9">Multidrug-efflux transporter</fullName>
    </alternativeName>
</protein>
<evidence type="ECO:0000256" key="8">
    <source>
        <dbReference type="ARBA" id="ARBA00023136"/>
    </source>
</evidence>
<dbReference type="NCBIfam" id="TIGR00797">
    <property type="entry name" value="matE"/>
    <property type="match status" value="1"/>
</dbReference>
<proteinExistence type="inferred from homology"/>
<dbReference type="Pfam" id="PF01554">
    <property type="entry name" value="MatE"/>
    <property type="match status" value="2"/>
</dbReference>
<dbReference type="PANTHER" id="PTHR43298:SF2">
    <property type="entry name" value="FMN_FAD EXPORTER YEEO-RELATED"/>
    <property type="match status" value="1"/>
</dbReference>
<evidence type="ECO:0000256" key="6">
    <source>
        <dbReference type="ARBA" id="ARBA00022692"/>
    </source>
</evidence>
<comment type="function">
    <text evidence="1">Multidrug efflux pump.</text>
</comment>
<gene>
    <name evidence="11" type="ORF">OWO01_07645</name>
</gene>
<reference evidence="11" key="1">
    <citation type="submission" date="2022-11" db="EMBL/GenBank/DDBJ databases">
        <title>WGS of Natronobacillus azotifigens 24KS-1, an anaerobic diazotrophic haloalkaliphile from soda-rich habitats.</title>
        <authorList>
            <person name="Sorokin D.Y."/>
            <person name="Merkel A.Y."/>
        </authorList>
    </citation>
    <scope>NUCLEOTIDE SEQUENCE</scope>
    <source>
        <strain evidence="11">24KS-1</strain>
    </source>
</reference>
<organism evidence="11 12">
    <name type="scientific">Natronobacillus azotifigens</name>
    <dbReference type="NCBI Taxonomy" id="472978"/>
    <lineage>
        <taxon>Bacteria</taxon>
        <taxon>Bacillati</taxon>
        <taxon>Bacillota</taxon>
        <taxon>Bacilli</taxon>
        <taxon>Bacillales</taxon>
        <taxon>Bacillaceae</taxon>
        <taxon>Natronobacillus</taxon>
    </lineage>
</organism>
<feature type="transmembrane region" description="Helical" evidence="10">
    <location>
        <begin position="197"/>
        <end position="218"/>
    </location>
</feature>
<keyword evidence="6 10" id="KW-0812">Transmembrane</keyword>
<dbReference type="GO" id="GO:0005886">
    <property type="term" value="C:plasma membrane"/>
    <property type="evidence" value="ECO:0007669"/>
    <property type="project" value="TreeGrafter"/>
</dbReference>
<name>A0A9J6RBL8_9BACI</name>
<evidence type="ECO:0000256" key="5">
    <source>
        <dbReference type="ARBA" id="ARBA00022448"/>
    </source>
</evidence>
<feature type="transmembrane region" description="Helical" evidence="10">
    <location>
        <begin position="21"/>
        <end position="38"/>
    </location>
</feature>
<evidence type="ECO:0000256" key="4">
    <source>
        <dbReference type="ARBA" id="ARBA00020268"/>
    </source>
</evidence>
<evidence type="ECO:0000256" key="10">
    <source>
        <dbReference type="SAM" id="Phobius"/>
    </source>
</evidence>
<sequence>MNTTLPNKNSKITNNSMYLKLAVPLIISGVSTPILGAVDTAVVGRMTDPSYIGGVAIGTVIFNTMYWLLGFLRVSTSGFTAQAEGANNEKEIVLSLLRPMIISILCGLLFILFQKPILNISLTLMGGSDAVLSSAETYFSIRIWGAPFILLSYTIIGWLIGLGKVGLSLTTQIAMNLLNIVLDILFVLVFNMGVAGIAYATVLSEISVILTAIIFVFFHHRARIKAISFHLLLNRRSLVHMFQVNRDLFLRTICLLIMTFTFTSISASMGESILAANAIMLQIQYIMAYFFGGFANASSILVGRAIGKKHIDTYKLALTYSAKWGLFSAFLMSLTIFLFGNHILGFFTTIEEVQAIASQLLIWMIIFPFTGFWGLQLEGIFSGATEATAIRNSILLALLVFFITMAIFIPSYSYHGVWLAFVLFSLSRSFFLSLSIKKLTNTFPQKTSTLVN</sequence>
<evidence type="ECO:0000313" key="11">
    <source>
        <dbReference type="EMBL" id="MCZ0703082.1"/>
    </source>
</evidence>
<feature type="transmembrane region" description="Helical" evidence="10">
    <location>
        <begin position="324"/>
        <end position="344"/>
    </location>
</feature>
<dbReference type="RefSeq" id="WP_268779889.1">
    <property type="nucleotide sequence ID" value="NZ_JAPRAT010000012.1"/>
</dbReference>
<feature type="transmembrane region" description="Helical" evidence="10">
    <location>
        <begin position="356"/>
        <end position="377"/>
    </location>
</feature>
<keyword evidence="5" id="KW-0813">Transport</keyword>
<accession>A0A9J6RBL8</accession>
<dbReference type="Proteomes" id="UP001084197">
    <property type="component" value="Unassembled WGS sequence"/>
</dbReference>
<feature type="transmembrane region" description="Helical" evidence="10">
    <location>
        <begin position="415"/>
        <end position="436"/>
    </location>
</feature>
<evidence type="ECO:0000256" key="9">
    <source>
        <dbReference type="ARBA" id="ARBA00031636"/>
    </source>
</evidence>
<keyword evidence="7 10" id="KW-1133">Transmembrane helix</keyword>
<dbReference type="EMBL" id="JAPRAT010000012">
    <property type="protein sequence ID" value="MCZ0703082.1"/>
    <property type="molecule type" value="Genomic_DNA"/>
</dbReference>
<evidence type="ECO:0000313" key="12">
    <source>
        <dbReference type="Proteomes" id="UP001084197"/>
    </source>
</evidence>
<dbReference type="InterPro" id="IPR044644">
    <property type="entry name" value="DinF-like"/>
</dbReference>
<comment type="subcellular location">
    <subcellularLocation>
        <location evidence="2">Membrane</location>
        <topology evidence="2">Multi-pass membrane protein</topology>
    </subcellularLocation>
</comment>
<evidence type="ECO:0000256" key="2">
    <source>
        <dbReference type="ARBA" id="ARBA00004141"/>
    </source>
</evidence>
<feature type="transmembrane region" description="Helical" evidence="10">
    <location>
        <begin position="92"/>
        <end position="113"/>
    </location>
</feature>
<evidence type="ECO:0000256" key="7">
    <source>
        <dbReference type="ARBA" id="ARBA00022989"/>
    </source>
</evidence>
<dbReference type="CDD" id="cd13136">
    <property type="entry name" value="MATE_DinF_like"/>
    <property type="match status" value="1"/>
</dbReference>
<evidence type="ECO:0000256" key="3">
    <source>
        <dbReference type="ARBA" id="ARBA00010199"/>
    </source>
</evidence>
<feature type="transmembrane region" description="Helical" evidence="10">
    <location>
        <begin position="389"/>
        <end position="409"/>
    </location>
</feature>
<dbReference type="GO" id="GO:0042910">
    <property type="term" value="F:xenobiotic transmembrane transporter activity"/>
    <property type="evidence" value="ECO:0007669"/>
    <property type="project" value="InterPro"/>
</dbReference>
<keyword evidence="12" id="KW-1185">Reference proteome</keyword>
<dbReference type="AlphaFoldDB" id="A0A9J6RBL8"/>
<dbReference type="PANTHER" id="PTHR43298">
    <property type="entry name" value="MULTIDRUG RESISTANCE PROTEIN NORM-RELATED"/>
    <property type="match status" value="1"/>
</dbReference>